<dbReference type="PANTHER" id="PTHR14379:SF82">
    <property type="entry name" value="OS08G0230500 PROTEIN"/>
    <property type="match status" value="1"/>
</dbReference>
<dbReference type="CDD" id="cd08824">
    <property type="entry name" value="LOTUS"/>
    <property type="match status" value="2"/>
</dbReference>
<comment type="caution">
    <text evidence="3">The sequence shown here is derived from an EMBL/GenBank/DDBJ whole genome shotgun (WGS) entry which is preliminary data.</text>
</comment>
<dbReference type="InterPro" id="IPR021139">
    <property type="entry name" value="NYN"/>
</dbReference>
<organism evidence="3 4">
    <name type="scientific">Riccia fluitans</name>
    <dbReference type="NCBI Taxonomy" id="41844"/>
    <lineage>
        <taxon>Eukaryota</taxon>
        <taxon>Viridiplantae</taxon>
        <taxon>Streptophyta</taxon>
        <taxon>Embryophyta</taxon>
        <taxon>Marchantiophyta</taxon>
        <taxon>Marchantiopsida</taxon>
        <taxon>Marchantiidae</taxon>
        <taxon>Marchantiales</taxon>
        <taxon>Ricciaceae</taxon>
        <taxon>Riccia</taxon>
    </lineage>
</organism>
<feature type="region of interest" description="Disordered" evidence="1">
    <location>
        <begin position="570"/>
        <end position="618"/>
    </location>
</feature>
<evidence type="ECO:0000313" key="4">
    <source>
        <dbReference type="Proteomes" id="UP001605036"/>
    </source>
</evidence>
<protein>
    <recommendedName>
        <fullName evidence="2">HTH OST-type domain-containing protein</fullName>
    </recommendedName>
</protein>
<evidence type="ECO:0000256" key="1">
    <source>
        <dbReference type="SAM" id="MobiDB-lite"/>
    </source>
</evidence>
<feature type="compositionally biased region" description="Basic and acidic residues" evidence="1">
    <location>
        <begin position="602"/>
        <end position="612"/>
    </location>
</feature>
<dbReference type="Pfam" id="PF12872">
    <property type="entry name" value="OST-HTH"/>
    <property type="match status" value="2"/>
</dbReference>
<proteinExistence type="predicted"/>
<dbReference type="InterPro" id="IPR024768">
    <property type="entry name" value="Marf1"/>
</dbReference>
<evidence type="ECO:0000259" key="2">
    <source>
        <dbReference type="PROSITE" id="PS51644"/>
    </source>
</evidence>
<reference evidence="3 4" key="1">
    <citation type="submission" date="2024-09" db="EMBL/GenBank/DDBJ databases">
        <title>Chromosome-scale assembly of Riccia fluitans.</title>
        <authorList>
            <person name="Paukszto L."/>
            <person name="Sawicki J."/>
            <person name="Karawczyk K."/>
            <person name="Piernik-Szablinska J."/>
            <person name="Szczecinska M."/>
            <person name="Mazdziarz M."/>
        </authorList>
    </citation>
    <scope>NUCLEOTIDE SEQUENCE [LARGE SCALE GENOMIC DNA]</scope>
    <source>
        <strain evidence="3">Rf_01</strain>
        <tissue evidence="3">Aerial parts of the thallus</tissue>
    </source>
</reference>
<dbReference type="CDD" id="cd10910">
    <property type="entry name" value="PIN_limkain_b1_N_like"/>
    <property type="match status" value="1"/>
</dbReference>
<feature type="region of interest" description="Disordered" evidence="1">
    <location>
        <begin position="380"/>
        <end position="406"/>
    </location>
</feature>
<gene>
    <name evidence="3" type="ORF">R1flu_003243</name>
</gene>
<name>A0ABD1Y8F7_9MARC</name>
<dbReference type="PANTHER" id="PTHR14379">
    <property type="entry name" value="LIMKAIN B LKAP"/>
    <property type="match status" value="1"/>
</dbReference>
<dbReference type="PROSITE" id="PS51644">
    <property type="entry name" value="HTH_OST"/>
    <property type="match status" value="2"/>
</dbReference>
<feature type="compositionally biased region" description="Basic and acidic residues" evidence="1">
    <location>
        <begin position="282"/>
        <end position="291"/>
    </location>
</feature>
<dbReference type="InterPro" id="IPR025605">
    <property type="entry name" value="OST-HTH/LOTUS_dom"/>
</dbReference>
<accession>A0ABD1Y8F7</accession>
<keyword evidence="4" id="KW-1185">Reference proteome</keyword>
<dbReference type="Pfam" id="PF01936">
    <property type="entry name" value="NYN"/>
    <property type="match status" value="1"/>
</dbReference>
<feature type="domain" description="HTH OST-type" evidence="2">
    <location>
        <begin position="627"/>
        <end position="701"/>
    </location>
</feature>
<sequence>MVSLQDDERPGEGTEKSCGLSDRRNCWLQAIWCIHEIMFCGYERGSLHQRRMRTTVSPTKETVSSRREGNGLIRSQQQLQQQQQQQAHQQISLSGPLAILWDIENCPVPSEVKAEDVAGNIRMALRLHPAIEGAVTLFSAYGDFNHFPRKVREGCQRTGVNLIDVPNGKKDASDKAILVDLFLFALDNPPPCTIFLISGDVDFAPALHKLGQRGYSVVLAIPSGIPVSSALCSAGRFVWYWPSLARGEGLVSVKPFTNRGGADDRILDTSPPSGQVGAPRSPGDDSDHTSDEVIVGEEKIVWKSQREELVTDSSALSRLVPSTVYGSMSVQVTQACAVGPMPVYWGENISTPGNFLPGFNAGPHISGYEKPRQVSVAKELTNTGARDGTARNASDSVESDGRGSATVGNLQNLREQLVKLLNLHGGKLELVRVPPEYSKYYGKPLFLADYGYTKLVPLLEKMKEFMFIKGEGSHKTLHLTKVRSRSGGKSKRDKIARAAASEVETEVATAEKVLSDDSTYADNEAVCEDEVPARPAKDAERFTEVSEGTPKIIEADLLLDVEAQIPAYGWRYDSGDDKPADSQEEEEKDVIVDDSGGESTTDETRNSEEDFSPKGSPGVDDRCYEIRLQMFKRELQELLVSHAYKICMATFLPLYEQRYSRPLNSPSFGVQGLEALIEKVGDVAIVTEDPDNKIKYLVPNCGSGSNSLQRDILATFEENLVSPVSSRVEIRRMEAVFAVEIPMDGLSTAFSFFTGSVKSPERKACCFLLASFAFCATSWVSRSEASLNNSTLKILVW</sequence>
<dbReference type="EMBL" id="JBHFFA010000006">
    <property type="protein sequence ID" value="KAL2623038.1"/>
    <property type="molecule type" value="Genomic_DNA"/>
</dbReference>
<dbReference type="InterPro" id="IPR041966">
    <property type="entry name" value="LOTUS-like"/>
</dbReference>
<evidence type="ECO:0000313" key="3">
    <source>
        <dbReference type="EMBL" id="KAL2623038.1"/>
    </source>
</evidence>
<dbReference type="Gene3D" id="3.30.420.610">
    <property type="entry name" value="LOTUS domain-like"/>
    <property type="match status" value="2"/>
</dbReference>
<dbReference type="Gene3D" id="3.40.50.1010">
    <property type="entry name" value="5'-nuclease"/>
    <property type="match status" value="1"/>
</dbReference>
<feature type="region of interest" description="Disordered" evidence="1">
    <location>
        <begin position="261"/>
        <end position="291"/>
    </location>
</feature>
<dbReference type="Proteomes" id="UP001605036">
    <property type="component" value="Unassembled WGS sequence"/>
</dbReference>
<dbReference type="AlphaFoldDB" id="A0ABD1Y8F7"/>
<feature type="domain" description="HTH OST-type" evidence="2">
    <location>
        <begin position="409"/>
        <end position="483"/>
    </location>
</feature>